<dbReference type="GO" id="GO:0043490">
    <property type="term" value="P:malate-aspartate shuttle"/>
    <property type="evidence" value="ECO:0007669"/>
    <property type="project" value="TreeGrafter"/>
</dbReference>
<evidence type="ECO:0000256" key="2">
    <source>
        <dbReference type="ARBA" id="ARBA00006375"/>
    </source>
</evidence>
<dbReference type="PANTHER" id="PTHR45678:SF9">
    <property type="entry name" value="CALCIUM-BINDING MITOCHONDRIAL CARRIER PROTEIN ARALAR1"/>
    <property type="match status" value="1"/>
</dbReference>
<proteinExistence type="inferred from homology"/>
<sequence>MTSHLVTYAYCQAFNDLLDNIKVIQYLFEKAVRGDRQKDMTKEEFTKVARKHFLINPLQIDILFHLCGLRHGTGRISLLDLDHIIPKPNVFKVYSAENHQFTQHSYFPQENEKEKHRAYYLQGLEHLYRFVVGGIGGATGVTAVYPIDLVKTRMQNQRAVGAEDRLYKNSFDCFFKVLRNEGFRGLYRGIIPQLIGVSPEKAIKLSTNDFVRDRMKTEDGFISISAEIVAGGCAGASQVMFTNPIEIVKIRLQVAGESGLKVNAVNIVKELGLKGLYKGARACFLRDIPFSAIYFPVYAHLKSSFSDENGFTKWYNLLAAAAIAGCPAAFFCTPFDVVKTRLQVKARQGQESYRGVIDAASKIWRQEGGRAFWKGGPARVFRSSPQFGVTLLTYEIIQRHFYFDFGGAPKTEMKPVNPDISLHADHIGGLRLAVASFAGIETKFGLCLPVFQSPSDRAKK</sequence>
<dbReference type="GO" id="GO:0005743">
    <property type="term" value="C:mitochondrial inner membrane"/>
    <property type="evidence" value="ECO:0007669"/>
    <property type="project" value="UniProtKB-SubCell"/>
</dbReference>
<dbReference type="PRINTS" id="PR00926">
    <property type="entry name" value="MITOCARRIER"/>
</dbReference>
<dbReference type="Proteomes" id="UP001152795">
    <property type="component" value="Unassembled WGS sequence"/>
</dbReference>
<evidence type="ECO:0000256" key="1">
    <source>
        <dbReference type="ARBA" id="ARBA00004448"/>
    </source>
</evidence>
<keyword evidence="14" id="KW-1185">Reference proteome</keyword>
<keyword evidence="7" id="KW-0106">Calcium</keyword>
<name>A0A7D9EAT5_PARCT</name>
<keyword evidence="9" id="KW-0496">Mitochondrion</keyword>
<dbReference type="OrthoDB" id="2161at2759"/>
<keyword evidence="5" id="KW-0677">Repeat</keyword>
<keyword evidence="4 12" id="KW-0812">Transmembrane</keyword>
<accession>A0A7D9EAT5</accession>
<keyword evidence="10" id="KW-0472">Membrane</keyword>
<evidence type="ECO:0000256" key="12">
    <source>
        <dbReference type="RuleBase" id="RU000488"/>
    </source>
</evidence>
<keyword evidence="8" id="KW-1133">Transmembrane helix</keyword>
<protein>
    <submittedName>
        <fullName evidence="13">Calcium-binding mitochondrial carrier Aralar1 isoform X2</fullName>
    </submittedName>
</protein>
<evidence type="ECO:0000256" key="8">
    <source>
        <dbReference type="ARBA" id="ARBA00022989"/>
    </source>
</evidence>
<dbReference type="SUPFAM" id="SSF103506">
    <property type="entry name" value="Mitochondrial carrier"/>
    <property type="match status" value="1"/>
</dbReference>
<keyword evidence="3 12" id="KW-0813">Transport</keyword>
<evidence type="ECO:0000256" key="6">
    <source>
        <dbReference type="ARBA" id="ARBA00022792"/>
    </source>
</evidence>
<organism evidence="13 14">
    <name type="scientific">Paramuricea clavata</name>
    <name type="common">Red gorgonian</name>
    <name type="synonym">Violescent sea-whip</name>
    <dbReference type="NCBI Taxonomy" id="317549"/>
    <lineage>
        <taxon>Eukaryota</taxon>
        <taxon>Metazoa</taxon>
        <taxon>Cnidaria</taxon>
        <taxon>Anthozoa</taxon>
        <taxon>Octocorallia</taxon>
        <taxon>Malacalcyonacea</taxon>
        <taxon>Plexauridae</taxon>
        <taxon>Paramuricea</taxon>
    </lineage>
</organism>
<dbReference type="GO" id="GO:0005313">
    <property type="term" value="F:L-glutamate transmembrane transporter activity"/>
    <property type="evidence" value="ECO:0007669"/>
    <property type="project" value="TreeGrafter"/>
</dbReference>
<dbReference type="PROSITE" id="PS50920">
    <property type="entry name" value="SOLCAR"/>
    <property type="match status" value="3"/>
</dbReference>
<reference evidence="13" key="1">
    <citation type="submission" date="2020-04" db="EMBL/GenBank/DDBJ databases">
        <authorList>
            <person name="Alioto T."/>
            <person name="Alioto T."/>
            <person name="Gomez Garrido J."/>
        </authorList>
    </citation>
    <scope>NUCLEOTIDE SEQUENCE</scope>
    <source>
        <strain evidence="13">A484AB</strain>
    </source>
</reference>
<dbReference type="Pfam" id="PF00153">
    <property type="entry name" value="Mito_carr"/>
    <property type="match status" value="3"/>
</dbReference>
<dbReference type="FunFam" id="1.50.40.10:FF:000004">
    <property type="entry name" value="Calcium-binding mitochondrial carrier protein Aralar1"/>
    <property type="match status" value="1"/>
</dbReference>
<comment type="subunit">
    <text evidence="11">Homodimer (via N-terminus).</text>
</comment>
<evidence type="ECO:0000256" key="9">
    <source>
        <dbReference type="ARBA" id="ARBA00023128"/>
    </source>
</evidence>
<evidence type="ECO:0000313" key="13">
    <source>
        <dbReference type="EMBL" id="CAB4004704.1"/>
    </source>
</evidence>
<dbReference type="InterPro" id="IPR051028">
    <property type="entry name" value="Mito_Solute_Carrier"/>
</dbReference>
<keyword evidence="6" id="KW-0999">Mitochondrion inner membrane</keyword>
<dbReference type="GO" id="GO:0015183">
    <property type="term" value="F:L-aspartate transmembrane transporter activity"/>
    <property type="evidence" value="ECO:0007669"/>
    <property type="project" value="TreeGrafter"/>
</dbReference>
<evidence type="ECO:0000256" key="10">
    <source>
        <dbReference type="ARBA" id="ARBA00023136"/>
    </source>
</evidence>
<dbReference type="Gene3D" id="1.50.40.10">
    <property type="entry name" value="Mitochondrial carrier domain"/>
    <property type="match status" value="1"/>
</dbReference>
<gene>
    <name evidence="13" type="ORF">PACLA_8A033338</name>
</gene>
<dbReference type="EMBL" id="CACRXK020004978">
    <property type="protein sequence ID" value="CAB4004704.1"/>
    <property type="molecule type" value="Genomic_DNA"/>
</dbReference>
<evidence type="ECO:0000256" key="3">
    <source>
        <dbReference type="ARBA" id="ARBA00022448"/>
    </source>
</evidence>
<evidence type="ECO:0000256" key="7">
    <source>
        <dbReference type="ARBA" id="ARBA00022837"/>
    </source>
</evidence>
<evidence type="ECO:0000256" key="4">
    <source>
        <dbReference type="ARBA" id="ARBA00022692"/>
    </source>
</evidence>
<dbReference type="AlphaFoldDB" id="A0A7D9EAT5"/>
<evidence type="ECO:0000313" key="14">
    <source>
        <dbReference type="Proteomes" id="UP001152795"/>
    </source>
</evidence>
<evidence type="ECO:0000256" key="11">
    <source>
        <dbReference type="ARBA" id="ARBA00038674"/>
    </source>
</evidence>
<evidence type="ECO:0000256" key="5">
    <source>
        <dbReference type="ARBA" id="ARBA00022737"/>
    </source>
</evidence>
<dbReference type="InterPro" id="IPR002067">
    <property type="entry name" value="MCP"/>
</dbReference>
<comment type="caution">
    <text evidence="13">The sequence shown here is derived from an EMBL/GenBank/DDBJ whole genome shotgun (WGS) entry which is preliminary data.</text>
</comment>
<dbReference type="InterPro" id="IPR023395">
    <property type="entry name" value="MCP_dom_sf"/>
</dbReference>
<comment type="subcellular location">
    <subcellularLocation>
        <location evidence="1">Mitochondrion inner membrane</location>
        <topology evidence="1">Multi-pass membrane protein</topology>
    </subcellularLocation>
</comment>
<dbReference type="InterPro" id="IPR018108">
    <property type="entry name" value="MCP_transmembrane"/>
</dbReference>
<dbReference type="PANTHER" id="PTHR45678">
    <property type="entry name" value="MITOCHONDRIAL 2-OXODICARBOXYLATE CARRIER 1-RELATED"/>
    <property type="match status" value="1"/>
</dbReference>
<comment type="similarity">
    <text evidence="2 12">Belongs to the mitochondrial carrier (TC 2.A.29) family.</text>
</comment>